<sequence length="200" mass="21584">MSLIIGLTGGIGAGKSTASAHLRASGLPVVDADAISRALTGPGAAGSLAVAEAFGPEFLTPEGAMDRRRMRELAFRDAGALKRLEACLHPLIGAAVTREFESLSASPIVIYDCPLLWRDDFRHPAVSRVLVIDASDDVRLSRIVSRPGLTEETARLMMKAQPPRSRILQCADDLIVNEDDEAALRKRLDALSRIWMAITR</sequence>
<accession>K1JKC4</accession>
<keyword evidence="5" id="KW-0808">Transferase</keyword>
<comment type="caution">
    <text evidence="7">The sequence shown here is derived from an EMBL/GenBank/DDBJ whole genome shotgun (WGS) entry which is preliminary data.</text>
</comment>
<evidence type="ECO:0000256" key="5">
    <source>
        <dbReference type="HAMAP-Rule" id="MF_00376"/>
    </source>
</evidence>
<dbReference type="STRING" id="742823.HMPREF9465_01683"/>
<dbReference type="CDD" id="cd02022">
    <property type="entry name" value="DPCK"/>
    <property type="match status" value="1"/>
</dbReference>
<dbReference type="InterPro" id="IPR027417">
    <property type="entry name" value="P-loop_NTPase"/>
</dbReference>
<gene>
    <name evidence="5" type="primary">coaE</name>
    <name evidence="7" type="ORF">HMPREF9465_01683</name>
</gene>
<dbReference type="AlphaFoldDB" id="K1JKC4"/>
<evidence type="ECO:0000256" key="3">
    <source>
        <dbReference type="ARBA" id="ARBA00022840"/>
    </source>
</evidence>
<evidence type="ECO:0000256" key="1">
    <source>
        <dbReference type="ARBA" id="ARBA00009018"/>
    </source>
</evidence>
<evidence type="ECO:0000256" key="6">
    <source>
        <dbReference type="NCBIfam" id="TIGR00152"/>
    </source>
</evidence>
<dbReference type="HAMAP" id="MF_00376">
    <property type="entry name" value="Dephospho_CoA_kinase"/>
    <property type="match status" value="1"/>
</dbReference>
<dbReference type="NCBIfam" id="TIGR00152">
    <property type="entry name" value="dephospho-CoA kinase"/>
    <property type="match status" value="1"/>
</dbReference>
<comment type="pathway">
    <text evidence="5">Cofactor biosynthesis; coenzyme A biosynthesis; CoA from (R)-pantothenate: step 5/5.</text>
</comment>
<dbReference type="GO" id="GO:0004140">
    <property type="term" value="F:dephospho-CoA kinase activity"/>
    <property type="evidence" value="ECO:0007669"/>
    <property type="project" value="UniProtKB-UniRule"/>
</dbReference>
<keyword evidence="5" id="KW-0963">Cytoplasm</keyword>
<dbReference type="PROSITE" id="PS51219">
    <property type="entry name" value="DPCK"/>
    <property type="match status" value="1"/>
</dbReference>
<protein>
    <recommendedName>
        <fullName evidence="5 6">Dephospho-CoA kinase</fullName>
        <ecNumber evidence="5 6">2.7.1.24</ecNumber>
    </recommendedName>
    <alternativeName>
        <fullName evidence="5">Dephosphocoenzyme A kinase</fullName>
    </alternativeName>
</protein>
<evidence type="ECO:0000313" key="7">
    <source>
        <dbReference type="EMBL" id="EKB30636.1"/>
    </source>
</evidence>
<dbReference type="EMBL" id="ADMG01000037">
    <property type="protein sequence ID" value="EKB30636.1"/>
    <property type="molecule type" value="Genomic_DNA"/>
</dbReference>
<comment type="subcellular location">
    <subcellularLocation>
        <location evidence="5">Cytoplasm</location>
    </subcellularLocation>
</comment>
<dbReference type="Gene3D" id="3.40.50.300">
    <property type="entry name" value="P-loop containing nucleotide triphosphate hydrolases"/>
    <property type="match status" value="1"/>
</dbReference>
<keyword evidence="4 5" id="KW-0173">Coenzyme A biosynthesis</keyword>
<dbReference type="PANTHER" id="PTHR10695">
    <property type="entry name" value="DEPHOSPHO-COA KINASE-RELATED"/>
    <property type="match status" value="1"/>
</dbReference>
<keyword evidence="3 5" id="KW-0067">ATP-binding</keyword>
<dbReference type="Proteomes" id="UP000005835">
    <property type="component" value="Unassembled WGS sequence"/>
</dbReference>
<dbReference type="OrthoDB" id="9812943at2"/>
<evidence type="ECO:0000313" key="8">
    <source>
        <dbReference type="Proteomes" id="UP000005835"/>
    </source>
</evidence>
<proteinExistence type="inferred from homology"/>
<comment type="similarity">
    <text evidence="1 5">Belongs to the CoaE family.</text>
</comment>
<dbReference type="PANTHER" id="PTHR10695:SF46">
    <property type="entry name" value="BIFUNCTIONAL COENZYME A SYNTHASE-RELATED"/>
    <property type="match status" value="1"/>
</dbReference>
<comment type="catalytic activity">
    <reaction evidence="5">
        <text>3'-dephospho-CoA + ATP = ADP + CoA + H(+)</text>
        <dbReference type="Rhea" id="RHEA:18245"/>
        <dbReference type="ChEBI" id="CHEBI:15378"/>
        <dbReference type="ChEBI" id="CHEBI:30616"/>
        <dbReference type="ChEBI" id="CHEBI:57287"/>
        <dbReference type="ChEBI" id="CHEBI:57328"/>
        <dbReference type="ChEBI" id="CHEBI:456216"/>
        <dbReference type="EC" id="2.7.1.24"/>
    </reaction>
</comment>
<evidence type="ECO:0000256" key="2">
    <source>
        <dbReference type="ARBA" id="ARBA00022741"/>
    </source>
</evidence>
<dbReference type="HOGENOM" id="CLU_057180_1_2_4"/>
<reference evidence="7 8" key="1">
    <citation type="submission" date="2012-05" db="EMBL/GenBank/DDBJ databases">
        <title>The Genome Sequence of Sutterella wadsworthensis 2_1_59BFAA.</title>
        <authorList>
            <consortium name="The Broad Institute Genome Sequencing Platform"/>
            <person name="Earl A."/>
            <person name="Ward D."/>
            <person name="Feldgarden M."/>
            <person name="Gevers D."/>
            <person name="Daigneault M."/>
            <person name="Strauss J."/>
            <person name="Allen-Vercoe E."/>
            <person name="Walker B."/>
            <person name="Young S.K."/>
            <person name="Zeng Q."/>
            <person name="Gargeya S."/>
            <person name="Fitzgerald M."/>
            <person name="Haas B."/>
            <person name="Abouelleil A."/>
            <person name="Alvarado L."/>
            <person name="Arachchi H.M."/>
            <person name="Berlin A.M."/>
            <person name="Chapman S.B."/>
            <person name="Goldberg J."/>
            <person name="Griggs A."/>
            <person name="Gujja S."/>
            <person name="Hansen M."/>
            <person name="Howarth C."/>
            <person name="Imamovic A."/>
            <person name="Larimer J."/>
            <person name="McCowen C."/>
            <person name="Montmayeur A."/>
            <person name="Murphy C."/>
            <person name="Neiman D."/>
            <person name="Pearson M."/>
            <person name="Priest M."/>
            <person name="Roberts A."/>
            <person name="Saif S."/>
            <person name="Shea T."/>
            <person name="Sisk P."/>
            <person name="Sykes S."/>
            <person name="Wortman J."/>
            <person name="Nusbaum C."/>
            <person name="Birren B."/>
        </authorList>
    </citation>
    <scope>NUCLEOTIDE SEQUENCE [LARGE SCALE GENOMIC DNA]</scope>
    <source>
        <strain evidence="7 8">2_1_59BFAA</strain>
    </source>
</reference>
<dbReference type="InterPro" id="IPR001977">
    <property type="entry name" value="Depp_CoAkinase"/>
</dbReference>
<keyword evidence="8" id="KW-1185">Reference proteome</keyword>
<name>K1JKC4_9BURK</name>
<keyword evidence="5 7" id="KW-0418">Kinase</keyword>
<dbReference type="GO" id="GO:0015937">
    <property type="term" value="P:coenzyme A biosynthetic process"/>
    <property type="evidence" value="ECO:0007669"/>
    <property type="project" value="UniProtKB-UniRule"/>
</dbReference>
<keyword evidence="2 5" id="KW-0547">Nucleotide-binding</keyword>
<dbReference type="PATRIC" id="fig|742823.3.peg.1678"/>
<dbReference type="UniPathway" id="UPA00241">
    <property type="reaction ID" value="UER00356"/>
</dbReference>
<feature type="binding site" evidence="5">
    <location>
        <begin position="12"/>
        <end position="17"/>
    </location>
    <ligand>
        <name>ATP</name>
        <dbReference type="ChEBI" id="CHEBI:30616"/>
    </ligand>
</feature>
<dbReference type="eggNOG" id="COG0237">
    <property type="taxonomic scope" value="Bacteria"/>
</dbReference>
<evidence type="ECO:0000256" key="4">
    <source>
        <dbReference type="ARBA" id="ARBA00022993"/>
    </source>
</evidence>
<organism evidence="7 8">
    <name type="scientific">Sutterella wadsworthensis 2_1_59BFAA</name>
    <dbReference type="NCBI Taxonomy" id="742823"/>
    <lineage>
        <taxon>Bacteria</taxon>
        <taxon>Pseudomonadati</taxon>
        <taxon>Pseudomonadota</taxon>
        <taxon>Betaproteobacteria</taxon>
        <taxon>Burkholderiales</taxon>
        <taxon>Sutterellaceae</taxon>
        <taxon>Sutterella</taxon>
    </lineage>
</organism>
<dbReference type="Pfam" id="PF01121">
    <property type="entry name" value="CoaE"/>
    <property type="match status" value="1"/>
</dbReference>
<dbReference type="SUPFAM" id="SSF52540">
    <property type="entry name" value="P-loop containing nucleoside triphosphate hydrolases"/>
    <property type="match status" value="1"/>
</dbReference>
<dbReference type="GO" id="GO:0005737">
    <property type="term" value="C:cytoplasm"/>
    <property type="evidence" value="ECO:0007669"/>
    <property type="project" value="UniProtKB-SubCell"/>
</dbReference>
<dbReference type="EC" id="2.7.1.24" evidence="5 6"/>
<dbReference type="RefSeq" id="WP_005436016.1">
    <property type="nucleotide sequence ID" value="NZ_JH815518.1"/>
</dbReference>
<comment type="function">
    <text evidence="5">Catalyzes the phosphorylation of the 3'-hydroxyl group of dephosphocoenzyme A to form coenzyme A.</text>
</comment>
<dbReference type="GO" id="GO:0005524">
    <property type="term" value="F:ATP binding"/>
    <property type="evidence" value="ECO:0007669"/>
    <property type="project" value="UniProtKB-UniRule"/>
</dbReference>